<dbReference type="Proteomes" id="UP001596516">
    <property type="component" value="Unassembled WGS sequence"/>
</dbReference>
<feature type="compositionally biased region" description="Basic and acidic residues" evidence="1">
    <location>
        <begin position="41"/>
        <end position="59"/>
    </location>
</feature>
<dbReference type="RefSeq" id="WP_377403378.1">
    <property type="nucleotide sequence ID" value="NZ_JBHTFQ010000005.1"/>
</dbReference>
<proteinExistence type="predicted"/>
<comment type="caution">
    <text evidence="2">The sequence shown here is derived from an EMBL/GenBank/DDBJ whole genome shotgun (WGS) entry which is preliminary data.</text>
</comment>
<keyword evidence="3" id="KW-1185">Reference proteome</keyword>
<organism evidence="2 3">
    <name type="scientific">Plastorhodobacter daqingensis</name>
    <dbReference type="NCBI Taxonomy" id="1387281"/>
    <lineage>
        <taxon>Bacteria</taxon>
        <taxon>Pseudomonadati</taxon>
        <taxon>Pseudomonadota</taxon>
        <taxon>Alphaproteobacteria</taxon>
        <taxon>Rhodobacterales</taxon>
        <taxon>Paracoccaceae</taxon>
        <taxon>Plastorhodobacter</taxon>
    </lineage>
</organism>
<name>A0ABW2ULA1_9RHOB</name>
<feature type="compositionally biased region" description="Basic and acidic residues" evidence="1">
    <location>
        <begin position="21"/>
        <end position="31"/>
    </location>
</feature>
<evidence type="ECO:0000256" key="1">
    <source>
        <dbReference type="SAM" id="MobiDB-lite"/>
    </source>
</evidence>
<reference evidence="3" key="1">
    <citation type="journal article" date="2019" name="Int. J. Syst. Evol. Microbiol.">
        <title>The Global Catalogue of Microorganisms (GCM) 10K type strain sequencing project: providing services to taxonomists for standard genome sequencing and annotation.</title>
        <authorList>
            <consortium name="The Broad Institute Genomics Platform"/>
            <consortium name="The Broad Institute Genome Sequencing Center for Infectious Disease"/>
            <person name="Wu L."/>
            <person name="Ma J."/>
        </authorList>
    </citation>
    <scope>NUCLEOTIDE SEQUENCE [LARGE SCALE GENOMIC DNA]</scope>
    <source>
        <strain evidence="3">CGMCC 1.12750</strain>
    </source>
</reference>
<accession>A0ABW2ULA1</accession>
<dbReference type="EMBL" id="JBHTFQ010000005">
    <property type="protein sequence ID" value="MFC7704746.1"/>
    <property type="molecule type" value="Genomic_DNA"/>
</dbReference>
<feature type="region of interest" description="Disordered" evidence="1">
    <location>
        <begin position="1"/>
        <end position="75"/>
    </location>
</feature>
<feature type="compositionally biased region" description="Basic and acidic residues" evidence="1">
    <location>
        <begin position="1"/>
        <end position="10"/>
    </location>
</feature>
<evidence type="ECO:0000313" key="3">
    <source>
        <dbReference type="Proteomes" id="UP001596516"/>
    </source>
</evidence>
<sequence length="75" mass="7966">MTSSSKDHSGRSGAAAGPNGQRHEALKKDLQDELENEVPEEFEHPTFPEGAKARGKDADGLDEDPIYGAGEGSKD</sequence>
<protein>
    <submittedName>
        <fullName evidence="2">Uncharacterized protein</fullName>
    </submittedName>
</protein>
<evidence type="ECO:0000313" key="2">
    <source>
        <dbReference type="EMBL" id="MFC7704746.1"/>
    </source>
</evidence>
<gene>
    <name evidence="2" type="ORF">ACFQXB_11130</name>
</gene>